<keyword evidence="2" id="KW-0732">Signal</keyword>
<evidence type="ECO:0000256" key="1">
    <source>
        <dbReference type="SAM" id="MobiDB-lite"/>
    </source>
</evidence>
<gene>
    <name evidence="3" type="ORF">E2986_11185</name>
</gene>
<feature type="signal peptide" evidence="2">
    <location>
        <begin position="1"/>
        <end position="22"/>
    </location>
</feature>
<evidence type="ECO:0000256" key="2">
    <source>
        <dbReference type="SAM" id="SignalP"/>
    </source>
</evidence>
<feature type="region of interest" description="Disordered" evidence="1">
    <location>
        <begin position="520"/>
        <end position="545"/>
    </location>
</feature>
<feature type="compositionally biased region" description="Basic and acidic residues" evidence="1">
    <location>
        <begin position="144"/>
        <end position="170"/>
    </location>
</feature>
<feature type="compositionally biased region" description="Acidic residues" evidence="1">
    <location>
        <begin position="235"/>
        <end position="250"/>
    </location>
</feature>
<feature type="chain" id="PRO_5032506848" evidence="2">
    <location>
        <begin position="23"/>
        <end position="545"/>
    </location>
</feature>
<accession>A0A833RU58</accession>
<name>A0A833RU58_9HYME</name>
<dbReference type="EMBL" id="WNWW01000636">
    <property type="protein sequence ID" value="KAF3422867.1"/>
    <property type="molecule type" value="Genomic_DNA"/>
</dbReference>
<proteinExistence type="predicted"/>
<organism evidence="3 4">
    <name type="scientific">Frieseomelitta varia</name>
    <dbReference type="NCBI Taxonomy" id="561572"/>
    <lineage>
        <taxon>Eukaryota</taxon>
        <taxon>Metazoa</taxon>
        <taxon>Ecdysozoa</taxon>
        <taxon>Arthropoda</taxon>
        <taxon>Hexapoda</taxon>
        <taxon>Insecta</taxon>
        <taxon>Pterygota</taxon>
        <taxon>Neoptera</taxon>
        <taxon>Endopterygota</taxon>
        <taxon>Hymenoptera</taxon>
        <taxon>Apocrita</taxon>
        <taxon>Aculeata</taxon>
        <taxon>Apoidea</taxon>
        <taxon>Anthophila</taxon>
        <taxon>Apidae</taxon>
        <taxon>Frieseomelitta</taxon>
    </lineage>
</organism>
<dbReference type="AlphaFoldDB" id="A0A833RU58"/>
<dbReference type="Proteomes" id="UP000655588">
    <property type="component" value="Unassembled WGS sequence"/>
</dbReference>
<evidence type="ECO:0000313" key="4">
    <source>
        <dbReference type="Proteomes" id="UP000655588"/>
    </source>
</evidence>
<sequence>MAQWMSFVFLVVVATTIAMTESKPIPAEPMTLDSYGNPIVFLREKRTAVHPYPHRAMMFTGYYRPVRRTNHGGQATGVFAQGNAVSGEAFFGGMQQQPRLKNGPEPIEEPEVSSAEAHAAPEADNSYNEDERTEVQQEEEPQEPEEHHRQDEHEENYPQENEHRQDDNQSHHKQHGASPTQGQPEPELAPAFTTEAAPRVSPAVTEPAYTNTEVSANRPKVHNGKKTKKTPVVVADDDEEEDEDDDDDEPLVPFIPFNRRRQNYPNLNNFFPMVFSFPGGSSRAGSSGGSPPGAVTAIANSYSTGKSGVASSVATAYGGSPNGYSMVFSLNWNRKIRVKKIIWRNCECPLKFKRKQCTVSSLIFQSQLFKELNAILMELIQGGTVTLKNIDLEISEMMDTSTSSASIKPVSKTNKSLENILNSLEQADTYQQDVQESQENSSNFIKKKSIMIVRNVPSLSVSNFSTFFRGVPTQIESISELELKTMKNLLDLDNVLMEIQKHLTFVRSVFDRLCRKHHSTLPTQSSPNNLGKFTPMNQPKKVSIL</sequence>
<keyword evidence="4" id="KW-1185">Reference proteome</keyword>
<evidence type="ECO:0000313" key="3">
    <source>
        <dbReference type="EMBL" id="KAF3422867.1"/>
    </source>
</evidence>
<protein>
    <submittedName>
        <fullName evidence="3">Uncharacterized protein</fullName>
    </submittedName>
</protein>
<feature type="compositionally biased region" description="Polar residues" evidence="1">
    <location>
        <begin position="520"/>
        <end position="537"/>
    </location>
</feature>
<feature type="compositionally biased region" description="Basic residues" evidence="1">
    <location>
        <begin position="219"/>
        <end position="229"/>
    </location>
</feature>
<feature type="region of interest" description="Disordered" evidence="1">
    <location>
        <begin position="95"/>
        <end position="251"/>
    </location>
</feature>
<reference evidence="3" key="1">
    <citation type="submission" date="2019-11" db="EMBL/GenBank/DDBJ databases">
        <title>The nuclear and mitochondrial genomes of Frieseomelitta varia - a highly eusocial stingless bee (Meliponini) with a permanently sterile worker caste.</title>
        <authorList>
            <person name="Freitas F.C.P."/>
            <person name="Lourenco A.P."/>
            <person name="Nunes F.M.F."/>
            <person name="Paschoal A.R."/>
            <person name="Abreu F.C.P."/>
            <person name="Barbin F.O."/>
            <person name="Bataglia L."/>
            <person name="Cardoso-Junior C.A.M."/>
            <person name="Cervoni M.S."/>
            <person name="Silva S.R."/>
            <person name="Dalarmi F."/>
            <person name="Del Lama M.A."/>
            <person name="Depintor T.S."/>
            <person name="Ferreira K.M."/>
            <person name="Goria P.S."/>
            <person name="Jaskot M.C."/>
            <person name="Lago D.C."/>
            <person name="Luna-Lucena D."/>
            <person name="Moda L.M."/>
            <person name="Nascimento L."/>
            <person name="Pedrino M."/>
            <person name="Rabico F.O."/>
            <person name="Sanches F.C."/>
            <person name="Santos D.E."/>
            <person name="Santos C.G."/>
            <person name="Vieira J."/>
            <person name="Lopes T.F."/>
            <person name="Barchuk A.R."/>
            <person name="Hartfelder K."/>
            <person name="Simoes Z.L.P."/>
            <person name="Bitondi M.M.G."/>
            <person name="Pinheiro D.G."/>
        </authorList>
    </citation>
    <scope>NUCLEOTIDE SEQUENCE</scope>
    <source>
        <strain evidence="3">USP_RPSP 00005682</strain>
        <tissue evidence="3">Whole individual</tissue>
    </source>
</reference>
<comment type="caution">
    <text evidence="3">The sequence shown here is derived from an EMBL/GenBank/DDBJ whole genome shotgun (WGS) entry which is preliminary data.</text>
</comment>